<dbReference type="HOGENOM" id="CLU_2154340_0_0_9"/>
<dbReference type="PATRIC" id="fig|742743.3.peg.1218"/>
<dbReference type="Proteomes" id="UP000003277">
    <property type="component" value="Unassembled WGS sequence"/>
</dbReference>
<sequence length="111" mass="12728">MESKLVLYDNYRKNNGSFTYYLEERETFNSFAFGSLCESIRRLSETAPGNREVLLQVHHVYTDILKYFISRGSADSLAQISGLPSRPADFLDDLDKAVVQYLQTCGSEETW</sequence>
<dbReference type="STRING" id="742743.HMPREF9453_01200"/>
<dbReference type="AlphaFoldDB" id="H1D0R2"/>
<name>H1D0R2_9FIRM</name>
<dbReference type="EMBL" id="ADLT01000040">
    <property type="protein sequence ID" value="EHO62883.1"/>
    <property type="molecule type" value="Genomic_DNA"/>
</dbReference>
<comment type="caution">
    <text evidence="1">The sequence shown here is derived from an EMBL/GenBank/DDBJ whole genome shotgun (WGS) entry which is preliminary data.</text>
</comment>
<evidence type="ECO:0000313" key="2">
    <source>
        <dbReference type="Proteomes" id="UP000003277"/>
    </source>
</evidence>
<evidence type="ECO:0000313" key="1">
    <source>
        <dbReference type="EMBL" id="EHO62883.1"/>
    </source>
</evidence>
<protein>
    <submittedName>
        <fullName evidence="1">Uncharacterized protein</fullName>
    </submittedName>
</protein>
<gene>
    <name evidence="1" type="ORF">HMPREF9453_01200</name>
</gene>
<accession>H1D0R2</accession>
<proteinExistence type="predicted"/>
<keyword evidence="2" id="KW-1185">Reference proteome</keyword>
<dbReference type="RefSeq" id="WP_008859694.1">
    <property type="nucleotide sequence ID" value="NZ_JH591188.1"/>
</dbReference>
<organism evidence="1 2">
    <name type="scientific">Dialister succinatiphilus YIT 11850</name>
    <dbReference type="NCBI Taxonomy" id="742743"/>
    <lineage>
        <taxon>Bacteria</taxon>
        <taxon>Bacillati</taxon>
        <taxon>Bacillota</taxon>
        <taxon>Negativicutes</taxon>
        <taxon>Veillonellales</taxon>
        <taxon>Veillonellaceae</taxon>
        <taxon>Dialister</taxon>
    </lineage>
</organism>
<dbReference type="eggNOG" id="ENOG50338RU">
    <property type="taxonomic scope" value="Bacteria"/>
</dbReference>
<reference evidence="1 2" key="1">
    <citation type="submission" date="2011-11" db="EMBL/GenBank/DDBJ databases">
        <title>The Genome Sequence of Dialister succinatiphilus YIT 11850.</title>
        <authorList>
            <consortium name="The Broad Institute Genome Sequencing Platform"/>
            <person name="Earl A."/>
            <person name="Ward D."/>
            <person name="Feldgarden M."/>
            <person name="Gevers D."/>
            <person name="Morotomi M."/>
            <person name="Young S.K."/>
            <person name="Zeng Q."/>
            <person name="Gargeya S."/>
            <person name="Fitzgerald M."/>
            <person name="Haas B."/>
            <person name="Abouelleil A."/>
            <person name="Alvarado L."/>
            <person name="Arachchi H.M."/>
            <person name="Berlin A."/>
            <person name="Brown A."/>
            <person name="Chapman S.B."/>
            <person name="Dunbar C."/>
            <person name="Gearin G."/>
            <person name="Goldberg J."/>
            <person name="Griggs A."/>
            <person name="Gujja S."/>
            <person name="Heiman D."/>
            <person name="Howarth C."/>
            <person name="Lui A."/>
            <person name="MacDonald P.J.P."/>
            <person name="Montmayeur A."/>
            <person name="Murphy C."/>
            <person name="Neiman D."/>
            <person name="Pearson M."/>
            <person name="Priest M."/>
            <person name="Roberts A."/>
            <person name="Saif S."/>
            <person name="Shea T."/>
            <person name="Sisk P."/>
            <person name="Stolte C."/>
            <person name="Sykes S."/>
            <person name="Wortman J."/>
            <person name="Nusbaum C."/>
            <person name="Birren B."/>
        </authorList>
    </citation>
    <scope>NUCLEOTIDE SEQUENCE [LARGE SCALE GENOMIC DNA]</scope>
    <source>
        <strain evidence="1 2">YIT 11850</strain>
    </source>
</reference>